<feature type="compositionally biased region" description="Polar residues" evidence="1">
    <location>
        <begin position="64"/>
        <end position="77"/>
    </location>
</feature>
<dbReference type="EMBL" id="SDIL01000019">
    <property type="protein sequence ID" value="RXK40336.1"/>
    <property type="molecule type" value="Genomic_DNA"/>
</dbReference>
<feature type="compositionally biased region" description="Low complexity" evidence="1">
    <location>
        <begin position="35"/>
        <end position="51"/>
    </location>
</feature>
<name>A0A4Q1BQW6_TREME</name>
<feature type="non-terminal residue" evidence="2">
    <location>
        <position position="138"/>
    </location>
</feature>
<evidence type="ECO:0000256" key="1">
    <source>
        <dbReference type="SAM" id="MobiDB-lite"/>
    </source>
</evidence>
<comment type="caution">
    <text evidence="2">The sequence shown here is derived from an EMBL/GenBank/DDBJ whole genome shotgun (WGS) entry which is preliminary data.</text>
</comment>
<evidence type="ECO:0000313" key="3">
    <source>
        <dbReference type="Proteomes" id="UP000289152"/>
    </source>
</evidence>
<dbReference type="VEuPathDB" id="FungiDB:TREMEDRAFT_71303"/>
<accession>A0A4Q1BQW6</accession>
<sequence>MSKDNSDQHDGPGLTDADKIRLKRLARLQGPDRIPPSSSSPSLTPSTQSTSAVVVPRSEPAAQDSISLSVRAEQQSLDDPGIVRASTPSKAMSSVYAVHPPIREDGPRAKMRSTSTIPPSYEPWENSQIAIIFQVTLE</sequence>
<reference evidence="2 3" key="1">
    <citation type="submission" date="2016-06" db="EMBL/GenBank/DDBJ databases">
        <title>Evolution of pathogenesis and genome organization in the Tremellales.</title>
        <authorList>
            <person name="Cuomo C."/>
            <person name="Litvintseva A."/>
            <person name="Heitman J."/>
            <person name="Chen Y."/>
            <person name="Sun S."/>
            <person name="Springer D."/>
            <person name="Dromer F."/>
            <person name="Young S."/>
            <person name="Zeng Q."/>
            <person name="Chapman S."/>
            <person name="Gujja S."/>
            <person name="Saif S."/>
            <person name="Birren B."/>
        </authorList>
    </citation>
    <scope>NUCLEOTIDE SEQUENCE [LARGE SCALE GENOMIC DNA]</scope>
    <source>
        <strain evidence="2 3">ATCC 28783</strain>
    </source>
</reference>
<keyword evidence="3" id="KW-1185">Reference proteome</keyword>
<dbReference type="Proteomes" id="UP000289152">
    <property type="component" value="Unassembled WGS sequence"/>
</dbReference>
<feature type="region of interest" description="Disordered" evidence="1">
    <location>
        <begin position="1"/>
        <end position="121"/>
    </location>
</feature>
<organism evidence="2 3">
    <name type="scientific">Tremella mesenterica</name>
    <name type="common">Jelly fungus</name>
    <dbReference type="NCBI Taxonomy" id="5217"/>
    <lineage>
        <taxon>Eukaryota</taxon>
        <taxon>Fungi</taxon>
        <taxon>Dikarya</taxon>
        <taxon>Basidiomycota</taxon>
        <taxon>Agaricomycotina</taxon>
        <taxon>Tremellomycetes</taxon>
        <taxon>Tremellales</taxon>
        <taxon>Tremellaceae</taxon>
        <taxon>Tremella</taxon>
    </lineage>
</organism>
<dbReference type="InParanoid" id="A0A4Q1BQW6"/>
<evidence type="ECO:0000313" key="2">
    <source>
        <dbReference type="EMBL" id="RXK40336.1"/>
    </source>
</evidence>
<protein>
    <submittedName>
        <fullName evidence="2">Uncharacterized protein</fullName>
    </submittedName>
</protein>
<dbReference type="AlphaFoldDB" id="A0A4Q1BQW6"/>
<feature type="compositionally biased region" description="Basic and acidic residues" evidence="1">
    <location>
        <begin position="1"/>
        <end position="20"/>
    </location>
</feature>
<proteinExistence type="predicted"/>
<gene>
    <name evidence="2" type="ORF">M231_02319</name>
</gene>